<dbReference type="InterPro" id="IPR040193">
    <property type="entry name" value="EFHC1/EFHC2/EFHB"/>
</dbReference>
<dbReference type="FunFam" id="2.30.29.170:FF:000001">
    <property type="entry name" value="EF-hand domain containing 1"/>
    <property type="match status" value="1"/>
</dbReference>
<dbReference type="GO" id="GO:0060285">
    <property type="term" value="P:cilium-dependent cell motility"/>
    <property type="evidence" value="ECO:0007669"/>
    <property type="project" value="TreeGrafter"/>
</dbReference>
<dbReference type="GO" id="GO:0007052">
    <property type="term" value="P:mitotic spindle organization"/>
    <property type="evidence" value="ECO:0007669"/>
    <property type="project" value="TreeGrafter"/>
</dbReference>
<comment type="caution">
    <text evidence="7">The sequence shown here is derived from an EMBL/GenBank/DDBJ whole genome shotgun (WGS) entry which is preliminary data.</text>
</comment>
<evidence type="ECO:0000256" key="4">
    <source>
        <dbReference type="ARBA" id="ARBA00023212"/>
    </source>
</evidence>
<evidence type="ECO:0000313" key="7">
    <source>
        <dbReference type="EMBL" id="KAF7283335.1"/>
    </source>
</evidence>
<dbReference type="FunFam" id="2.30.29.170:FF:000002">
    <property type="entry name" value="EF-hand domain (C-terminal) containing 1"/>
    <property type="match status" value="1"/>
</dbReference>
<dbReference type="PROSITE" id="PS51336">
    <property type="entry name" value="DM10"/>
    <property type="match status" value="3"/>
</dbReference>
<evidence type="ECO:0000256" key="3">
    <source>
        <dbReference type="ARBA" id="ARBA00022737"/>
    </source>
</evidence>
<dbReference type="GO" id="GO:0072686">
    <property type="term" value="C:mitotic spindle"/>
    <property type="evidence" value="ECO:0007669"/>
    <property type="project" value="TreeGrafter"/>
</dbReference>
<organism evidence="7 8">
    <name type="scientific">Rhynchophorus ferrugineus</name>
    <name type="common">Red palm weevil</name>
    <name type="synonym">Curculio ferrugineus</name>
    <dbReference type="NCBI Taxonomy" id="354439"/>
    <lineage>
        <taxon>Eukaryota</taxon>
        <taxon>Metazoa</taxon>
        <taxon>Ecdysozoa</taxon>
        <taxon>Arthropoda</taxon>
        <taxon>Hexapoda</taxon>
        <taxon>Insecta</taxon>
        <taxon>Pterygota</taxon>
        <taxon>Neoptera</taxon>
        <taxon>Endopterygota</taxon>
        <taxon>Coleoptera</taxon>
        <taxon>Polyphaga</taxon>
        <taxon>Cucujiformia</taxon>
        <taxon>Curculionidae</taxon>
        <taxon>Dryophthorinae</taxon>
        <taxon>Rhynchophorus</taxon>
    </lineage>
</organism>
<keyword evidence="2" id="KW-0963">Cytoplasm</keyword>
<dbReference type="Pfam" id="PF06565">
    <property type="entry name" value="DM10_dom"/>
    <property type="match status" value="3"/>
</dbReference>
<dbReference type="Gene3D" id="2.30.29.170">
    <property type="match status" value="3"/>
</dbReference>
<dbReference type="EMBL" id="JAACXV010000116">
    <property type="protein sequence ID" value="KAF7283335.1"/>
    <property type="molecule type" value="Genomic_DNA"/>
</dbReference>
<evidence type="ECO:0000256" key="1">
    <source>
        <dbReference type="ARBA" id="ARBA00004430"/>
    </source>
</evidence>
<dbReference type="PANTHER" id="PTHR12086:SF9">
    <property type="entry name" value="EF-HAND DOMAIN-CONTAINING PROTEIN 1"/>
    <property type="match status" value="1"/>
</dbReference>
<dbReference type="OrthoDB" id="10255210at2759"/>
<name>A0A834MKA5_RHYFE</name>
<evidence type="ECO:0000259" key="6">
    <source>
        <dbReference type="PROSITE" id="PS51336"/>
    </source>
</evidence>
<comment type="subcellular location">
    <subcellularLocation>
        <location evidence="1">Cytoplasm</location>
        <location evidence="1">Cytoskeleton</location>
        <location evidence="1">Cilium axoneme</location>
    </subcellularLocation>
</comment>
<proteinExistence type="predicted"/>
<accession>A0A834MKA5</accession>
<dbReference type="FunFam" id="2.30.29.170:FF:000004">
    <property type="entry name" value="EF-hand domain containing 2"/>
    <property type="match status" value="1"/>
</dbReference>
<feature type="domain" description="DM10" evidence="6">
    <location>
        <begin position="88"/>
        <end position="193"/>
    </location>
</feature>
<keyword evidence="4" id="KW-0206">Cytoskeleton</keyword>
<gene>
    <name evidence="7" type="ORF">GWI33_000848</name>
</gene>
<dbReference type="GO" id="GO:0043014">
    <property type="term" value="F:alpha-tubulin binding"/>
    <property type="evidence" value="ECO:0007669"/>
    <property type="project" value="TreeGrafter"/>
</dbReference>
<dbReference type="Proteomes" id="UP000625711">
    <property type="component" value="Unassembled WGS sequence"/>
</dbReference>
<feature type="domain" description="DM10" evidence="6">
    <location>
        <begin position="413"/>
        <end position="517"/>
    </location>
</feature>
<protein>
    <recommendedName>
        <fullName evidence="6">DM10 domain-containing protein</fullName>
    </recommendedName>
</protein>
<evidence type="ECO:0000313" key="8">
    <source>
        <dbReference type="Proteomes" id="UP000625711"/>
    </source>
</evidence>
<dbReference type="AlphaFoldDB" id="A0A834MKA5"/>
<keyword evidence="5" id="KW-0966">Cell projection</keyword>
<evidence type="ECO:0000256" key="2">
    <source>
        <dbReference type="ARBA" id="ARBA00022490"/>
    </source>
</evidence>
<keyword evidence="3" id="KW-0677">Repeat</keyword>
<dbReference type="PANTHER" id="PTHR12086">
    <property type="entry name" value="EF-HAND DOMAIN C-TERMINAL CONTAINING PROTEIN"/>
    <property type="match status" value="1"/>
</dbReference>
<sequence length="755" mass="87126">MSGLPKLPGFSFRDPTISNFHLSQTFNINNGYKIPKIAYSGIGNKELDSNSVKHIGGNDPIRYDPSLTYGRCKTKPLPQFLPHYALYDQKCLTFKAFFKQSVVESPLEFYRVRPVNIIYFLEDDTITVIEPRVQNSGLLQGKIVRRSKIPKYDDGSFWHWKDLAIGKDFAFHGTVYHTVDCDLFTREFMASQGLDMADPEEMPHDPYTVNRQLQTMPKVTKTPPADDKLRRFLEYDGKILKFKAAWDDRENEFGELMKFEILYFLSDDTVCVKNVQEENSGRDPYPVLLRKTKLPKIYTDTPVTYPAIYLEKSDAEVTEYYQPKDFLIGNTIFVLGRDMMLYDCDKFTRNYFRAALGIEQKPAIDIKEPQPAVSPPQIPPHDGLGSLEDSLQNTLTFIPKPPRKDVIKQIVNANKHLRYEMKMDAVHPEDTIRRFILLYSLSDGSCKIQEPPIRNSGILGGKYLRSTLLIKPGSDALNPELYTPVDFYIGATILVCGQRFIITGADLYVYRYMQENSSKFPCEVIENMRNWMFSQGYLKDDIDDLVKENLEAQKKSDEGVIDDRRTTDFEKCLREFNVTEESTHSEKDKQKQDKLLQEYEDSIKHTYKVPPYGVLPVNKECAYPVYIGQAKDLSCTEEIEGKYTSYTPKHIDTPEEIVQKYYAGVLKDQQEICDGRYPIVCTDPPSKDMPCNETEEKQRFLRVTPPDIPSEACKMKQKTVRFEDNERCAKDVNDLCNLKKEKTHCDCTDYSRDCS</sequence>
<evidence type="ECO:0000256" key="5">
    <source>
        <dbReference type="ARBA" id="ARBA00023273"/>
    </source>
</evidence>
<dbReference type="GO" id="GO:0005930">
    <property type="term" value="C:axoneme"/>
    <property type="evidence" value="ECO:0007669"/>
    <property type="project" value="UniProtKB-SubCell"/>
</dbReference>
<keyword evidence="8" id="KW-1185">Reference proteome</keyword>
<feature type="domain" description="DM10" evidence="6">
    <location>
        <begin position="236"/>
        <end position="356"/>
    </location>
</feature>
<dbReference type="InterPro" id="IPR006602">
    <property type="entry name" value="DM10_dom"/>
</dbReference>
<dbReference type="GO" id="GO:0000281">
    <property type="term" value="P:mitotic cytokinesis"/>
    <property type="evidence" value="ECO:0007669"/>
    <property type="project" value="TreeGrafter"/>
</dbReference>
<dbReference type="SMART" id="SM00676">
    <property type="entry name" value="DM10"/>
    <property type="match status" value="3"/>
</dbReference>
<reference evidence="7" key="1">
    <citation type="submission" date="2020-08" db="EMBL/GenBank/DDBJ databases">
        <title>Genome sequencing and assembly of the red palm weevil Rhynchophorus ferrugineus.</title>
        <authorList>
            <person name="Dias G.B."/>
            <person name="Bergman C.M."/>
            <person name="Manee M."/>
        </authorList>
    </citation>
    <scope>NUCLEOTIDE SEQUENCE</scope>
    <source>
        <strain evidence="7">AA-2017</strain>
        <tissue evidence="7">Whole larva</tissue>
    </source>
</reference>